<dbReference type="PROSITE" id="PS51257">
    <property type="entry name" value="PROKAR_LIPOPROTEIN"/>
    <property type="match status" value="1"/>
</dbReference>
<comment type="caution">
    <text evidence="2">The sequence shown here is derived from an EMBL/GenBank/DDBJ whole genome shotgun (WGS) entry which is preliminary data.</text>
</comment>
<dbReference type="EMBL" id="JACKWY010000011">
    <property type="protein sequence ID" value="MBB6716133.1"/>
    <property type="molecule type" value="Genomic_DNA"/>
</dbReference>
<gene>
    <name evidence="2" type="ORF">H7E68_15625</name>
</gene>
<evidence type="ECO:0000256" key="1">
    <source>
        <dbReference type="SAM" id="MobiDB-lite"/>
    </source>
</evidence>
<evidence type="ECO:0000313" key="2">
    <source>
        <dbReference type="EMBL" id="MBB6716133.1"/>
    </source>
</evidence>
<proteinExistence type="predicted"/>
<sequence>MKGKVIKIFFITTMLFVFLTGCSSKQLTGVKKEEVNKTEVKKEETNKTEVEKREVREPEVKKQEVKEPEVEVDYFNIYRSNIDTYEKEIKIKKSVPKTTEKDPRMYQLRHIVYSLSKNCFSGLPIEFIRIENVNGKDIAIINLKERKENEGIVDYDKLKVKGQTWSWSYLQGSTGGKITTVSLEETILQREYNGNWIDGVEFLYNDKKIQMQHVPRLGDVIYR</sequence>
<reference evidence="2 3" key="1">
    <citation type="submission" date="2020-08" db="EMBL/GenBank/DDBJ databases">
        <title>Clostridia isolated from Swiss meat.</title>
        <authorList>
            <person name="Wambui J."/>
            <person name="Stevens M.J.A."/>
            <person name="Stephan R."/>
        </authorList>
    </citation>
    <scope>NUCLEOTIDE SEQUENCE [LARGE SCALE GENOMIC DNA]</scope>
    <source>
        <strain evidence="2 3">CM001</strain>
    </source>
</reference>
<accession>A0A7X0VSP5</accession>
<feature type="region of interest" description="Disordered" evidence="1">
    <location>
        <begin position="37"/>
        <end position="60"/>
    </location>
</feature>
<organism evidence="2 3">
    <name type="scientific">Clostridium gasigenes</name>
    <dbReference type="NCBI Taxonomy" id="94869"/>
    <lineage>
        <taxon>Bacteria</taxon>
        <taxon>Bacillati</taxon>
        <taxon>Bacillota</taxon>
        <taxon>Clostridia</taxon>
        <taxon>Eubacteriales</taxon>
        <taxon>Clostridiaceae</taxon>
        <taxon>Clostridium</taxon>
    </lineage>
</organism>
<name>A0A7X0VSP5_9CLOT</name>
<dbReference type="AlphaFoldDB" id="A0A7X0VSP5"/>
<evidence type="ECO:0000313" key="3">
    <source>
        <dbReference type="Proteomes" id="UP000585258"/>
    </source>
</evidence>
<dbReference type="RefSeq" id="WP_185165237.1">
    <property type="nucleotide sequence ID" value="NZ_JACKWY010000011.1"/>
</dbReference>
<evidence type="ECO:0008006" key="4">
    <source>
        <dbReference type="Google" id="ProtNLM"/>
    </source>
</evidence>
<dbReference type="Proteomes" id="UP000585258">
    <property type="component" value="Unassembled WGS sequence"/>
</dbReference>
<protein>
    <recommendedName>
        <fullName evidence="4">Lipoprotein</fullName>
    </recommendedName>
</protein>